<evidence type="ECO:0000256" key="1">
    <source>
        <dbReference type="ARBA" id="ARBA00004479"/>
    </source>
</evidence>
<dbReference type="RefSeq" id="XP_035580743.1">
    <property type="nucleotide sequence ID" value="XM_035724850.1"/>
</dbReference>
<protein>
    <submittedName>
        <fullName evidence="17">Sialic acid-binding Ig-like lectin 5</fullName>
    </submittedName>
</protein>
<reference evidence="17" key="1">
    <citation type="submission" date="2025-08" db="UniProtKB">
        <authorList>
            <consortium name="RefSeq"/>
        </authorList>
    </citation>
    <scope>IDENTIFICATION</scope>
    <source>
        <tissue evidence="17">Blood</tissue>
    </source>
</reference>
<dbReference type="Gene3D" id="2.60.40.10">
    <property type="entry name" value="Immunoglobulins"/>
    <property type="match status" value="4"/>
</dbReference>
<evidence type="ECO:0000256" key="9">
    <source>
        <dbReference type="ARBA" id="ARBA00023180"/>
    </source>
</evidence>
<feature type="domain" description="Ig-like" evidence="15">
    <location>
        <begin position="226"/>
        <end position="324"/>
    </location>
</feature>
<dbReference type="InterPro" id="IPR013098">
    <property type="entry name" value="Ig_I-set"/>
</dbReference>
<accession>A0A6P9FFX2</accession>
<feature type="domain" description="Ig-like" evidence="15">
    <location>
        <begin position="12"/>
        <end position="111"/>
    </location>
</feature>
<keyword evidence="10" id="KW-0393">Immunoglobulin domain</keyword>
<feature type="chain" id="PRO_5027777186" evidence="14">
    <location>
        <begin position="19"/>
        <end position="538"/>
    </location>
</feature>
<evidence type="ECO:0000256" key="13">
    <source>
        <dbReference type="SAM" id="Phobius"/>
    </source>
</evidence>
<name>A0A6P9FFX2_ZALCA</name>
<keyword evidence="8" id="KW-1015">Disulfide bond</keyword>
<keyword evidence="3 14" id="KW-0732">Signal</keyword>
<dbReference type="KEGG" id="zca:113935688"/>
<dbReference type="FunFam" id="2.60.40.10:FF:000912">
    <property type="entry name" value="Myeloid cell surface antigen CD33"/>
    <property type="match status" value="1"/>
</dbReference>
<keyword evidence="6 13" id="KW-1133">Transmembrane helix</keyword>
<evidence type="ECO:0000256" key="3">
    <source>
        <dbReference type="ARBA" id="ARBA00022729"/>
    </source>
</evidence>
<evidence type="ECO:0000256" key="14">
    <source>
        <dbReference type="SAM" id="SignalP"/>
    </source>
</evidence>
<dbReference type="GO" id="GO:0030246">
    <property type="term" value="F:carbohydrate binding"/>
    <property type="evidence" value="ECO:0007669"/>
    <property type="project" value="UniProtKB-KW"/>
</dbReference>
<evidence type="ECO:0000256" key="11">
    <source>
        <dbReference type="ARBA" id="ARBA00038361"/>
    </source>
</evidence>
<dbReference type="InterPro" id="IPR036179">
    <property type="entry name" value="Ig-like_dom_sf"/>
</dbReference>
<organism evidence="16 17">
    <name type="scientific">Zalophus californianus</name>
    <name type="common">California sealion</name>
    <dbReference type="NCBI Taxonomy" id="9704"/>
    <lineage>
        <taxon>Eukaryota</taxon>
        <taxon>Metazoa</taxon>
        <taxon>Chordata</taxon>
        <taxon>Craniata</taxon>
        <taxon>Vertebrata</taxon>
        <taxon>Euteleostomi</taxon>
        <taxon>Mammalia</taxon>
        <taxon>Eutheria</taxon>
        <taxon>Laurasiatheria</taxon>
        <taxon>Carnivora</taxon>
        <taxon>Caniformia</taxon>
        <taxon>Pinnipedia</taxon>
        <taxon>Otariidae</taxon>
        <taxon>Zalophus</taxon>
    </lineage>
</organism>
<dbReference type="InterPro" id="IPR007110">
    <property type="entry name" value="Ig-like_dom"/>
</dbReference>
<evidence type="ECO:0000256" key="4">
    <source>
        <dbReference type="ARBA" id="ARBA00022734"/>
    </source>
</evidence>
<dbReference type="InterPro" id="IPR013106">
    <property type="entry name" value="Ig_V-set"/>
</dbReference>
<evidence type="ECO:0000256" key="12">
    <source>
        <dbReference type="SAM" id="MobiDB-lite"/>
    </source>
</evidence>
<evidence type="ECO:0000256" key="7">
    <source>
        <dbReference type="ARBA" id="ARBA00023136"/>
    </source>
</evidence>
<evidence type="ECO:0000256" key="6">
    <source>
        <dbReference type="ARBA" id="ARBA00022989"/>
    </source>
</evidence>
<keyword evidence="7 13" id="KW-0472">Membrane</keyword>
<evidence type="ECO:0000313" key="17">
    <source>
        <dbReference type="RefSeq" id="XP_035580743.1"/>
    </source>
</evidence>
<comment type="subcellular location">
    <subcellularLocation>
        <location evidence="1">Membrane</location>
        <topology evidence="1">Single-pass type I membrane protein</topology>
    </subcellularLocation>
</comment>
<comment type="similarity">
    <text evidence="11">Belongs to the immunoglobulin superfamily. SIGLEC (sialic acid binding Ig-like lectin) family.</text>
</comment>
<dbReference type="PANTHER" id="PTHR12035:SF99">
    <property type="entry name" value="SIALIC ACID BINDING IG LIKE LECTIN 6"/>
    <property type="match status" value="1"/>
</dbReference>
<feature type="signal peptide" evidence="14">
    <location>
        <begin position="1"/>
        <end position="18"/>
    </location>
</feature>
<keyword evidence="5" id="KW-0130">Cell adhesion</keyword>
<dbReference type="InterPro" id="IPR013783">
    <property type="entry name" value="Ig-like_fold"/>
</dbReference>
<dbReference type="SMART" id="SM00409">
    <property type="entry name" value="IG"/>
    <property type="match status" value="3"/>
</dbReference>
<dbReference type="PROSITE" id="PS50835">
    <property type="entry name" value="IG_LIKE"/>
    <property type="match status" value="3"/>
</dbReference>
<dbReference type="GO" id="GO:0033691">
    <property type="term" value="F:sialic acid binding"/>
    <property type="evidence" value="ECO:0007669"/>
    <property type="project" value="TreeGrafter"/>
</dbReference>
<gene>
    <name evidence="17" type="primary">LOC113935688</name>
</gene>
<evidence type="ECO:0000256" key="2">
    <source>
        <dbReference type="ARBA" id="ARBA00022692"/>
    </source>
</evidence>
<dbReference type="GO" id="GO:0005886">
    <property type="term" value="C:plasma membrane"/>
    <property type="evidence" value="ECO:0007669"/>
    <property type="project" value="TreeGrafter"/>
</dbReference>
<evidence type="ECO:0000256" key="5">
    <source>
        <dbReference type="ARBA" id="ARBA00022889"/>
    </source>
</evidence>
<feature type="domain" description="Ig-like" evidence="15">
    <location>
        <begin position="136"/>
        <end position="219"/>
    </location>
</feature>
<dbReference type="InterPro" id="IPR003599">
    <property type="entry name" value="Ig_sub"/>
</dbReference>
<sequence>MLLWLLMLWGGPLDAALSYQLELQESVTVQEGLCVHVPCTFSYPWLAFATPYMSWFQKGADVNHDPPVATNKPNQKLHERTQGRFFLHGDPQTKDCSLDITGVNMADSGTYFFQIFTYSYLDNMLSLNVTALTHTPDILNPGTLESGRPGNLTCSVPWACEWGTPPIFSWTSVALTSLGPRTYLSSVLTLTPRPQDHGTNLTCQVYFPAAGVMVERTVQLNVTYAPQNTAIRIFQGNRTVLKTLQNTSSVLILEGQALRLLCAADSSPPAELSWFRGSPARNATPIYRSANLDLPQVGAAEEGDLLTCQAQNPLGSQHVSLRLSVAYPPRLLSPSCSWEGEGLHCSCSSRAQPAPTLRWRLGEGLLEGNHSNASWTITSSSAGPWANSSLSLSGPLGSGLRLSCEARNAHGKQSAAFLLLPGTPEPRTSGVLGAVGGAGSVALLSLCLCLFFRVKTCRKKAAQPVQSMDMNPASSSGSGAHRHRSWTDSPADHPAPADARPISREEQGLHYALLRFPKLRPQEWESIHTEYAEVKTHK</sequence>
<proteinExistence type="inferred from homology"/>
<feature type="compositionally biased region" description="Low complexity" evidence="12">
    <location>
        <begin position="488"/>
        <end position="500"/>
    </location>
</feature>
<evidence type="ECO:0000313" key="16">
    <source>
        <dbReference type="Proteomes" id="UP000515165"/>
    </source>
</evidence>
<keyword evidence="2 13" id="KW-0812">Transmembrane</keyword>
<keyword evidence="16" id="KW-1185">Reference proteome</keyword>
<dbReference type="GeneID" id="113935688"/>
<dbReference type="PANTHER" id="PTHR12035">
    <property type="entry name" value="SIALIC ACID BINDING IMMUNOGLOBULIN-LIKE LECTIN"/>
    <property type="match status" value="1"/>
</dbReference>
<feature type="transmembrane region" description="Helical" evidence="13">
    <location>
        <begin position="431"/>
        <end position="452"/>
    </location>
</feature>
<evidence type="ECO:0000256" key="10">
    <source>
        <dbReference type="ARBA" id="ARBA00023319"/>
    </source>
</evidence>
<dbReference type="Pfam" id="PF07686">
    <property type="entry name" value="V-set"/>
    <property type="match status" value="1"/>
</dbReference>
<keyword evidence="9" id="KW-0325">Glycoprotein</keyword>
<keyword evidence="4" id="KW-0430">Lectin</keyword>
<dbReference type="Proteomes" id="UP000515165">
    <property type="component" value="Chromosome 17"/>
</dbReference>
<dbReference type="Pfam" id="PF07679">
    <property type="entry name" value="I-set"/>
    <property type="match status" value="1"/>
</dbReference>
<evidence type="ECO:0000259" key="15">
    <source>
        <dbReference type="PROSITE" id="PS50835"/>
    </source>
</evidence>
<dbReference type="GO" id="GO:0007155">
    <property type="term" value="P:cell adhesion"/>
    <property type="evidence" value="ECO:0007669"/>
    <property type="project" value="UniProtKB-KW"/>
</dbReference>
<evidence type="ECO:0000256" key="8">
    <source>
        <dbReference type="ARBA" id="ARBA00023157"/>
    </source>
</evidence>
<dbReference type="InterPro" id="IPR051036">
    <property type="entry name" value="SIGLEC"/>
</dbReference>
<feature type="region of interest" description="Disordered" evidence="12">
    <location>
        <begin position="462"/>
        <end position="503"/>
    </location>
</feature>
<dbReference type="OrthoDB" id="10012075at2759"/>
<dbReference type="SUPFAM" id="SSF48726">
    <property type="entry name" value="Immunoglobulin"/>
    <property type="match status" value="4"/>
</dbReference>
<dbReference type="AlphaFoldDB" id="A0A6P9FFX2"/>